<feature type="compositionally biased region" description="Basic and acidic residues" evidence="13">
    <location>
        <begin position="237"/>
        <end position="248"/>
    </location>
</feature>
<dbReference type="Pfam" id="PF09398">
    <property type="entry name" value="FOP_dimer"/>
    <property type="match status" value="1"/>
</dbReference>
<keyword evidence="5" id="KW-0597">Phosphoprotein</keyword>
<feature type="domain" description="FGFR1 oncogene partner (FOP) N-terminal dimerisation" evidence="14">
    <location>
        <begin position="63"/>
        <end position="143"/>
    </location>
</feature>
<dbReference type="GO" id="GO:0034453">
    <property type="term" value="P:microtubule anchoring"/>
    <property type="evidence" value="ECO:0007669"/>
    <property type="project" value="InterPro"/>
</dbReference>
<dbReference type="Gene3D" id="1.20.960.40">
    <property type="match status" value="1"/>
</dbReference>
<feature type="compositionally biased region" description="Low complexity" evidence="13">
    <location>
        <begin position="292"/>
        <end position="308"/>
    </location>
</feature>
<dbReference type="GO" id="GO:0030030">
    <property type="term" value="P:cell projection organization"/>
    <property type="evidence" value="ECO:0007669"/>
    <property type="project" value="UniProtKB-KW"/>
</dbReference>
<evidence type="ECO:0000259" key="14">
    <source>
        <dbReference type="Pfam" id="PF09398"/>
    </source>
</evidence>
<dbReference type="PANTHER" id="PTHR15431">
    <property type="entry name" value="FGFR1 ONCOGENE PARTNER/LISH DOMAIN-CONTAINING PROTEIN"/>
    <property type="match status" value="1"/>
</dbReference>
<comment type="subunit">
    <text evidence="12">Homodimer. Part of a ternary complex that contains CEP350, CEP43 and MAPRE1. Interacts directly with CEP350 and MAPRE1. Interacts with CEP19. Interacts (via N-terminus) with CEP350 (via C-terminus).</text>
</comment>
<feature type="region of interest" description="Disordered" evidence="13">
    <location>
        <begin position="335"/>
        <end position="358"/>
    </location>
</feature>
<evidence type="ECO:0000256" key="3">
    <source>
        <dbReference type="ARBA" id="ARBA00005385"/>
    </source>
</evidence>
<accession>A0A452GL01</accession>
<evidence type="ECO:0000256" key="5">
    <source>
        <dbReference type="ARBA" id="ARBA00022553"/>
    </source>
</evidence>
<comment type="function">
    <text evidence="11">Required for anchoring microtubules to the centrosomes. Required for ciliation.</text>
</comment>
<reference evidence="15" key="2">
    <citation type="submission" date="2025-08" db="UniProtKB">
        <authorList>
            <consortium name="Ensembl"/>
        </authorList>
    </citation>
    <scope>IDENTIFICATION</scope>
</reference>
<evidence type="ECO:0000256" key="2">
    <source>
        <dbReference type="ARBA" id="ARBA00004300"/>
    </source>
</evidence>
<dbReference type="InterPro" id="IPR006594">
    <property type="entry name" value="LisH"/>
</dbReference>
<evidence type="ECO:0000256" key="7">
    <source>
        <dbReference type="ARBA" id="ARBA00023212"/>
    </source>
</evidence>
<evidence type="ECO:0000256" key="13">
    <source>
        <dbReference type="SAM" id="MobiDB-lite"/>
    </source>
</evidence>
<evidence type="ECO:0000256" key="8">
    <source>
        <dbReference type="ARBA" id="ARBA00023273"/>
    </source>
</evidence>
<dbReference type="PROSITE" id="PS50896">
    <property type="entry name" value="LISH"/>
    <property type="match status" value="1"/>
</dbReference>
<dbReference type="PANTHER" id="PTHR15431:SF9">
    <property type="entry name" value="CENTROSOMAL PROTEIN 43"/>
    <property type="match status" value="1"/>
</dbReference>
<keyword evidence="6" id="KW-0970">Cilium biogenesis/degradation</keyword>
<evidence type="ECO:0000256" key="4">
    <source>
        <dbReference type="ARBA" id="ARBA00022490"/>
    </source>
</evidence>
<reference evidence="16" key="1">
    <citation type="journal article" date="2017" name="PLoS ONE">
        <title>The Agassiz's desert tortoise genome provides a resource for the conservation of a threatened species.</title>
        <authorList>
            <person name="Tollis M."/>
            <person name="DeNardo D.F."/>
            <person name="Cornelius J.A."/>
            <person name="Dolby G.A."/>
            <person name="Edwards T."/>
            <person name="Henen B.T."/>
            <person name="Karl A.E."/>
            <person name="Murphy R.W."/>
            <person name="Kusumi K."/>
        </authorList>
    </citation>
    <scope>NUCLEOTIDE SEQUENCE [LARGE SCALE GENOMIC DNA]</scope>
</reference>
<dbReference type="Ensembl" id="ENSGAGT00000002797.1">
    <property type="protein sequence ID" value="ENSGAGP00000002441.1"/>
    <property type="gene ID" value="ENSGAGG00000001970.1"/>
</dbReference>
<feature type="region of interest" description="Disordered" evidence="13">
    <location>
        <begin position="149"/>
        <end position="183"/>
    </location>
</feature>
<keyword evidence="16" id="KW-1185">Reference proteome</keyword>
<dbReference type="InterPro" id="IPR018993">
    <property type="entry name" value="FOP_dimerisation-dom_N"/>
</dbReference>
<evidence type="ECO:0000256" key="6">
    <source>
        <dbReference type="ARBA" id="ARBA00022794"/>
    </source>
</evidence>
<comment type="similarity">
    <text evidence="3">Belongs to the CEP43 family.</text>
</comment>
<dbReference type="AlphaFoldDB" id="A0A452GL01"/>
<reference evidence="15" key="3">
    <citation type="submission" date="2025-09" db="UniProtKB">
        <authorList>
            <consortium name="Ensembl"/>
        </authorList>
    </citation>
    <scope>IDENTIFICATION</scope>
</reference>
<dbReference type="Proteomes" id="UP000291020">
    <property type="component" value="Unassembled WGS sequence"/>
</dbReference>
<dbReference type="GO" id="GO:0005813">
    <property type="term" value="C:centrosome"/>
    <property type="evidence" value="ECO:0007669"/>
    <property type="project" value="UniProtKB-SubCell"/>
</dbReference>
<evidence type="ECO:0000256" key="12">
    <source>
        <dbReference type="ARBA" id="ARBA00046373"/>
    </source>
</evidence>
<keyword evidence="4" id="KW-0963">Cytoplasm</keyword>
<feature type="compositionally biased region" description="Low complexity" evidence="13">
    <location>
        <begin position="210"/>
        <end position="223"/>
    </location>
</feature>
<evidence type="ECO:0000256" key="10">
    <source>
        <dbReference type="ARBA" id="ARBA00042293"/>
    </source>
</evidence>
<evidence type="ECO:0000313" key="16">
    <source>
        <dbReference type="Proteomes" id="UP000291020"/>
    </source>
</evidence>
<keyword evidence="7" id="KW-0206">Cytoskeleton</keyword>
<protein>
    <recommendedName>
        <fullName evidence="9">Centrosomal protein 43</fullName>
    </recommendedName>
    <alternativeName>
        <fullName evidence="10">FGFR1 oncogene partner</fullName>
    </alternativeName>
</protein>
<evidence type="ECO:0000313" key="15">
    <source>
        <dbReference type="Ensembl" id="ENSGAGP00000002441.1"/>
    </source>
</evidence>
<organism evidence="15 16">
    <name type="scientific">Gopherus agassizii</name>
    <name type="common">Agassiz's desert tortoise</name>
    <dbReference type="NCBI Taxonomy" id="38772"/>
    <lineage>
        <taxon>Eukaryota</taxon>
        <taxon>Metazoa</taxon>
        <taxon>Chordata</taxon>
        <taxon>Craniata</taxon>
        <taxon>Vertebrata</taxon>
        <taxon>Euteleostomi</taxon>
        <taxon>Archelosauria</taxon>
        <taxon>Testudinata</taxon>
        <taxon>Testudines</taxon>
        <taxon>Cryptodira</taxon>
        <taxon>Durocryptodira</taxon>
        <taxon>Testudinoidea</taxon>
        <taxon>Testudinidae</taxon>
        <taxon>Gopherus</taxon>
    </lineage>
</organism>
<feature type="compositionally biased region" description="Basic and acidic residues" evidence="13">
    <location>
        <begin position="265"/>
        <end position="281"/>
    </location>
</feature>
<evidence type="ECO:0000256" key="11">
    <source>
        <dbReference type="ARBA" id="ARBA00046076"/>
    </source>
</evidence>
<keyword evidence="8" id="KW-0966">Cell projection</keyword>
<comment type="subcellular location">
    <subcellularLocation>
        <location evidence="1">Cytoplasm</location>
        <location evidence="1">Cytoskeleton</location>
        <location evidence="1">Cilium basal body</location>
    </subcellularLocation>
    <subcellularLocation>
        <location evidence="2">Cytoplasm</location>
        <location evidence="2">Cytoskeleton</location>
        <location evidence="2">Microtubule organizing center</location>
        <location evidence="2">Centrosome</location>
    </subcellularLocation>
</comment>
<proteinExistence type="inferred from homology"/>
<sequence length="406" mass="44207">GSSGLLRSFKNSVENGDSTFLINASALVRPQLTCFAIVESGYKAELRAAVFLALEEQERVENKTPLVNESLKKFLNTKNGRLVAGLVAEFLQFFNLDFTLAVFQPESSTLNGLEGRENLARDLGIIEAEGTVGGPLLLEVVRRCQQKKGSSGGEVAPVLSDIHSSSKSPDRRSNTHPISSKIPRYKGHRKLKKCLDKAGEQVAETSQSDTSISSGETKSKSSIHFLPNETKLVSQPHNKDLNTKEKSDPAVGEDDIEGDSFFDDPIPKPERNYGWKTESNKRGGNLASLSDAPPLRSGLSSLAGAPSLKEPDHANRNSVLKDLRLVNAKFGSLELGTGDEDEYVDDFNSTSHRSEKSDISIGEEIEEISVEIEDLNASDKLEDLTQDLTISQLSDVDAADYLEDVA</sequence>
<evidence type="ECO:0000256" key="9">
    <source>
        <dbReference type="ARBA" id="ARBA00041026"/>
    </source>
</evidence>
<evidence type="ECO:0000256" key="1">
    <source>
        <dbReference type="ARBA" id="ARBA00004120"/>
    </source>
</evidence>
<name>A0A452GL01_9SAUR</name>
<feature type="region of interest" description="Disordered" evidence="13">
    <location>
        <begin position="196"/>
        <end position="314"/>
    </location>
</feature>
<feature type="compositionally biased region" description="Acidic residues" evidence="13">
    <location>
        <begin position="251"/>
        <end position="262"/>
    </location>
</feature>